<proteinExistence type="predicted"/>
<evidence type="ECO:0000313" key="1">
    <source>
        <dbReference type="EMBL" id="KAI3694756.1"/>
    </source>
</evidence>
<sequence length="151" mass="17218">MFCNCRYFTFLFLHLKHPKCLDCTIRFAAVTCEFTILRVPISLNSVSVEFHLLICFIVSEVDASQCSLQSVVKSKSNVRKLLKIKIYLILLHLLYLWAEWGTPVSVVSKSGLNSALTELESSNWLYTVPFFMAGKICFMIHSLISANNMKV</sequence>
<gene>
    <name evidence="1" type="ORF">L1987_77726</name>
</gene>
<organism evidence="1 2">
    <name type="scientific">Smallanthus sonchifolius</name>
    <dbReference type="NCBI Taxonomy" id="185202"/>
    <lineage>
        <taxon>Eukaryota</taxon>
        <taxon>Viridiplantae</taxon>
        <taxon>Streptophyta</taxon>
        <taxon>Embryophyta</taxon>
        <taxon>Tracheophyta</taxon>
        <taxon>Spermatophyta</taxon>
        <taxon>Magnoliopsida</taxon>
        <taxon>eudicotyledons</taxon>
        <taxon>Gunneridae</taxon>
        <taxon>Pentapetalae</taxon>
        <taxon>asterids</taxon>
        <taxon>campanulids</taxon>
        <taxon>Asterales</taxon>
        <taxon>Asteraceae</taxon>
        <taxon>Asteroideae</taxon>
        <taxon>Heliantheae alliance</taxon>
        <taxon>Millerieae</taxon>
        <taxon>Smallanthus</taxon>
    </lineage>
</organism>
<dbReference type="Proteomes" id="UP001056120">
    <property type="component" value="Linkage Group LG26"/>
</dbReference>
<reference evidence="1 2" key="2">
    <citation type="journal article" date="2022" name="Mol. Ecol. Resour.">
        <title>The genomes of chicory, endive, great burdock and yacon provide insights into Asteraceae paleo-polyploidization history and plant inulin production.</title>
        <authorList>
            <person name="Fan W."/>
            <person name="Wang S."/>
            <person name="Wang H."/>
            <person name="Wang A."/>
            <person name="Jiang F."/>
            <person name="Liu H."/>
            <person name="Zhao H."/>
            <person name="Xu D."/>
            <person name="Zhang Y."/>
        </authorList>
    </citation>
    <scope>NUCLEOTIDE SEQUENCE [LARGE SCALE GENOMIC DNA]</scope>
    <source>
        <strain evidence="2">cv. Yunnan</strain>
        <tissue evidence="1">Leaves</tissue>
    </source>
</reference>
<reference evidence="2" key="1">
    <citation type="journal article" date="2022" name="Mol. Ecol. Resour.">
        <title>The genomes of chicory, endive, great burdock and yacon provide insights into Asteraceae palaeo-polyploidization history and plant inulin production.</title>
        <authorList>
            <person name="Fan W."/>
            <person name="Wang S."/>
            <person name="Wang H."/>
            <person name="Wang A."/>
            <person name="Jiang F."/>
            <person name="Liu H."/>
            <person name="Zhao H."/>
            <person name="Xu D."/>
            <person name="Zhang Y."/>
        </authorList>
    </citation>
    <scope>NUCLEOTIDE SEQUENCE [LARGE SCALE GENOMIC DNA]</scope>
    <source>
        <strain evidence="2">cv. Yunnan</strain>
    </source>
</reference>
<keyword evidence="2" id="KW-1185">Reference proteome</keyword>
<dbReference type="EMBL" id="CM042043">
    <property type="protein sequence ID" value="KAI3694756.1"/>
    <property type="molecule type" value="Genomic_DNA"/>
</dbReference>
<comment type="caution">
    <text evidence="1">The sequence shown here is derived from an EMBL/GenBank/DDBJ whole genome shotgun (WGS) entry which is preliminary data.</text>
</comment>
<protein>
    <submittedName>
        <fullName evidence="1">Uncharacterized protein</fullName>
    </submittedName>
</protein>
<name>A0ACB8ZB74_9ASTR</name>
<accession>A0ACB8ZB74</accession>
<evidence type="ECO:0000313" key="2">
    <source>
        <dbReference type="Proteomes" id="UP001056120"/>
    </source>
</evidence>